<evidence type="ECO:0000313" key="1">
    <source>
        <dbReference type="EMBL" id="GBO22561.1"/>
    </source>
</evidence>
<comment type="caution">
    <text evidence="1">The sequence shown here is derived from an EMBL/GenBank/DDBJ whole genome shotgun (WGS) entry which is preliminary data.</text>
</comment>
<protein>
    <submittedName>
        <fullName evidence="1">Uncharacterized protein</fullName>
    </submittedName>
</protein>
<dbReference type="AlphaFoldDB" id="A0A4Y2VDA0"/>
<proteinExistence type="predicted"/>
<keyword evidence="2" id="KW-1185">Reference proteome</keyword>
<gene>
    <name evidence="1" type="ORF">AVEN_90031_1</name>
</gene>
<dbReference type="EMBL" id="BGPR01045644">
    <property type="protein sequence ID" value="GBO22561.1"/>
    <property type="molecule type" value="Genomic_DNA"/>
</dbReference>
<sequence>LSYREENPLCVLELLLVTDWVKIGQIQVSTILVSKPHTELHLSSLLGSKLWHILGLVPSFSEENPLCILELLLVTDWVKIGQKQVSTILVSKPHTQLHLSSLLGSKLWHILGLVPSFSEENPLCILELLLVTDWVKIGQIQVSTILVSKPHTELYLSS</sequence>
<accession>A0A4Y2VDA0</accession>
<feature type="non-terminal residue" evidence="1">
    <location>
        <position position="1"/>
    </location>
</feature>
<dbReference type="Proteomes" id="UP000499080">
    <property type="component" value="Unassembled WGS sequence"/>
</dbReference>
<name>A0A4Y2VDA0_ARAVE</name>
<reference evidence="1 2" key="1">
    <citation type="journal article" date="2019" name="Sci. Rep.">
        <title>Orb-weaving spider Araneus ventricosus genome elucidates the spidroin gene catalogue.</title>
        <authorList>
            <person name="Kono N."/>
            <person name="Nakamura H."/>
            <person name="Ohtoshi R."/>
            <person name="Moran D.A.P."/>
            <person name="Shinohara A."/>
            <person name="Yoshida Y."/>
            <person name="Fujiwara M."/>
            <person name="Mori M."/>
            <person name="Tomita M."/>
            <person name="Arakawa K."/>
        </authorList>
    </citation>
    <scope>NUCLEOTIDE SEQUENCE [LARGE SCALE GENOMIC DNA]</scope>
</reference>
<organism evidence="1 2">
    <name type="scientific">Araneus ventricosus</name>
    <name type="common">Orbweaver spider</name>
    <name type="synonym">Epeira ventricosa</name>
    <dbReference type="NCBI Taxonomy" id="182803"/>
    <lineage>
        <taxon>Eukaryota</taxon>
        <taxon>Metazoa</taxon>
        <taxon>Ecdysozoa</taxon>
        <taxon>Arthropoda</taxon>
        <taxon>Chelicerata</taxon>
        <taxon>Arachnida</taxon>
        <taxon>Araneae</taxon>
        <taxon>Araneomorphae</taxon>
        <taxon>Entelegynae</taxon>
        <taxon>Araneoidea</taxon>
        <taxon>Araneidae</taxon>
        <taxon>Araneus</taxon>
    </lineage>
</organism>
<evidence type="ECO:0000313" key="2">
    <source>
        <dbReference type="Proteomes" id="UP000499080"/>
    </source>
</evidence>